<organism evidence="2 3">
    <name type="scientific">Orbilia ellipsospora</name>
    <dbReference type="NCBI Taxonomy" id="2528407"/>
    <lineage>
        <taxon>Eukaryota</taxon>
        <taxon>Fungi</taxon>
        <taxon>Dikarya</taxon>
        <taxon>Ascomycota</taxon>
        <taxon>Pezizomycotina</taxon>
        <taxon>Orbiliomycetes</taxon>
        <taxon>Orbiliales</taxon>
        <taxon>Orbiliaceae</taxon>
        <taxon>Orbilia</taxon>
    </lineage>
</organism>
<keyword evidence="1" id="KW-0472">Membrane</keyword>
<accession>A0AAV9XM85</accession>
<dbReference type="Proteomes" id="UP001365542">
    <property type="component" value="Unassembled WGS sequence"/>
</dbReference>
<evidence type="ECO:0000313" key="3">
    <source>
        <dbReference type="Proteomes" id="UP001365542"/>
    </source>
</evidence>
<keyword evidence="1" id="KW-1133">Transmembrane helix</keyword>
<keyword evidence="1" id="KW-0812">Transmembrane</keyword>
<evidence type="ECO:0000256" key="1">
    <source>
        <dbReference type="SAM" id="Phobius"/>
    </source>
</evidence>
<feature type="transmembrane region" description="Helical" evidence="1">
    <location>
        <begin position="175"/>
        <end position="202"/>
    </location>
</feature>
<feature type="transmembrane region" description="Helical" evidence="1">
    <location>
        <begin position="702"/>
        <end position="724"/>
    </location>
</feature>
<comment type="caution">
    <text evidence="2">The sequence shown here is derived from an EMBL/GenBank/DDBJ whole genome shotgun (WGS) entry which is preliminary data.</text>
</comment>
<proteinExistence type="predicted"/>
<name>A0AAV9XM85_9PEZI</name>
<protein>
    <submittedName>
        <fullName evidence="2">Mitochondrial outer membrane protein iml2</fullName>
    </submittedName>
</protein>
<feature type="transmembrane region" description="Helical" evidence="1">
    <location>
        <begin position="55"/>
        <end position="82"/>
    </location>
</feature>
<sequence>MAEKRPPGPEISNFMDSTTAMHQKDPSSVYTETHDNGAKQTTGFDSKRASLKDRLGLLSVFIFFGSTVFAAICMAWFAFLWWGTVENSVWRSIVLNNWAVRAISLPSSFLRIAITIQASACLSMLAALAIEKAYIPLPHLAPVSIMRATSPSSTDMLLKFAYPMIRSTPMVIRDLGVMSIVGLTTLMLMTSWILGFTSTILLSDVVIQPIPSNEFQIPVPVDFLWHNPNDQGPGGAIGEGFIYILTEKYYFWKNSPPTTFPAFAEYSTDPLKISGLSDTGPSIRAFLPFPDSENRGSISSYKAKTLVWDARVICQKPKVIDFTPGDVLDYQVSGRLQNTVPLDVIKEPKNGSVPFTVYLPLTSAYYGRPIIYQIPKYDNPYTDFGTVSGMTSQFKLENTTSPWLGNTYLILNQTRGSDIEQFLNENPDWAEIGSIDDIDGDVSPSGFGTTSKIRIAGTLCYTPLDAVDREVTISSYKLQTEPATFNYKFYEPLGGYKFEGDTYVFDNIMPRLVPGSPGDLLRLEVPQEGWAAVGANNTGWDGPWSSDYDEYNGTASGHNFLITALDIGANTSVFLLDAVFSDIAPLADSTDWTRNVGGETVLTSWITSRTWMSDLFKGVQNHPNGNTARALQALLTTVASTAYYEFLQKLDRLDNATVSQFRNVSSPGGPYGTRRGSNPGNFSTAGYSLIGSYPEDHFPTGYVIIAVVLVFQTIIAFIILLRFLQETSVTRIGDPWQTLAQVASGDFEIESILELSRKTQSKRSTIAEDLEAKNKDNVRVGIEPHNGSVRLTAAGTRANAEV</sequence>
<dbReference type="AlphaFoldDB" id="A0AAV9XM85"/>
<gene>
    <name evidence="2" type="primary">IML2_7</name>
    <name evidence="2" type="ORF">TWF694_006283</name>
</gene>
<reference evidence="2 3" key="1">
    <citation type="submission" date="2019-10" db="EMBL/GenBank/DDBJ databases">
        <authorList>
            <person name="Palmer J.M."/>
        </authorList>
    </citation>
    <scope>NUCLEOTIDE SEQUENCE [LARGE SCALE GENOMIC DNA]</scope>
    <source>
        <strain evidence="2 3">TWF694</strain>
    </source>
</reference>
<feature type="transmembrane region" description="Helical" evidence="1">
    <location>
        <begin position="109"/>
        <end position="130"/>
    </location>
</feature>
<evidence type="ECO:0000313" key="2">
    <source>
        <dbReference type="EMBL" id="KAK6542324.1"/>
    </source>
</evidence>
<keyword evidence="3" id="KW-1185">Reference proteome</keyword>
<dbReference type="EMBL" id="JAVHJO010000002">
    <property type="protein sequence ID" value="KAK6542324.1"/>
    <property type="molecule type" value="Genomic_DNA"/>
</dbReference>